<comment type="caution">
    <text evidence="3">The sequence shown here is derived from an EMBL/GenBank/DDBJ whole genome shotgun (WGS) entry which is preliminary data.</text>
</comment>
<feature type="signal peptide" evidence="1">
    <location>
        <begin position="1"/>
        <end position="16"/>
    </location>
</feature>
<dbReference type="EMBL" id="JAAVMX010000003">
    <property type="protein sequence ID" value="KAF4511160.1"/>
    <property type="molecule type" value="Genomic_DNA"/>
</dbReference>
<name>A0A8H4V849_9HYPO</name>
<gene>
    <name evidence="3" type="ORF">G6O67_002981</name>
</gene>
<proteinExistence type="predicted"/>
<keyword evidence="4" id="KW-1185">Reference proteome</keyword>
<evidence type="ECO:0000259" key="2">
    <source>
        <dbReference type="Pfam" id="PF25484"/>
    </source>
</evidence>
<sequence>MIASVLTLGLFGLATASPVTVQSQVTPRYPDTSNSNAFRLVIDVTDASKDFTPSIRNTYIASIHVGAGLALVGNIASANNARIFYQNGTADEYRSHQTTVITDSGTPSFPSGFRLVAEDKGSEVASTIHLDAGPGTPGIGLNRFPEPLAFLFPDTWLACNQSIPYYQNKYFIILKHAKTTVGKGGSVDRIVPKDCAPVRLIPECTKLNDLPSGSYSSHVFAIEDRCYGDVKSVKWSEHGP</sequence>
<keyword evidence="1" id="KW-0732">Signal</keyword>
<dbReference type="Proteomes" id="UP000557566">
    <property type="component" value="Unassembled WGS sequence"/>
</dbReference>
<accession>A0A8H4V849</accession>
<protein>
    <recommendedName>
        <fullName evidence="2">DUF7907 domain-containing protein</fullName>
    </recommendedName>
</protein>
<feature type="domain" description="DUF7907" evidence="2">
    <location>
        <begin position="35"/>
        <end position="204"/>
    </location>
</feature>
<dbReference type="OrthoDB" id="3518533at2759"/>
<organism evidence="3 4">
    <name type="scientific">Ophiocordyceps sinensis</name>
    <dbReference type="NCBI Taxonomy" id="72228"/>
    <lineage>
        <taxon>Eukaryota</taxon>
        <taxon>Fungi</taxon>
        <taxon>Dikarya</taxon>
        <taxon>Ascomycota</taxon>
        <taxon>Pezizomycotina</taxon>
        <taxon>Sordariomycetes</taxon>
        <taxon>Hypocreomycetidae</taxon>
        <taxon>Hypocreales</taxon>
        <taxon>Ophiocordycipitaceae</taxon>
        <taxon>Ophiocordyceps</taxon>
    </lineage>
</organism>
<dbReference type="Pfam" id="PF25484">
    <property type="entry name" value="DUF7907"/>
    <property type="match status" value="1"/>
</dbReference>
<evidence type="ECO:0000256" key="1">
    <source>
        <dbReference type="SAM" id="SignalP"/>
    </source>
</evidence>
<evidence type="ECO:0000313" key="4">
    <source>
        <dbReference type="Proteomes" id="UP000557566"/>
    </source>
</evidence>
<dbReference type="AlphaFoldDB" id="A0A8H4V849"/>
<evidence type="ECO:0000313" key="3">
    <source>
        <dbReference type="EMBL" id="KAF4511160.1"/>
    </source>
</evidence>
<dbReference type="InterPro" id="IPR057229">
    <property type="entry name" value="DUF7907"/>
</dbReference>
<reference evidence="3 4" key="1">
    <citation type="journal article" date="2020" name="Genome Biol. Evol.">
        <title>A new high-quality draft genome assembly of the Chinese cordyceps Ophiocordyceps sinensis.</title>
        <authorList>
            <person name="Shu R."/>
            <person name="Zhang J."/>
            <person name="Meng Q."/>
            <person name="Zhang H."/>
            <person name="Zhou G."/>
            <person name="Li M."/>
            <person name="Wu P."/>
            <person name="Zhao Y."/>
            <person name="Chen C."/>
            <person name="Qin Q."/>
        </authorList>
    </citation>
    <scope>NUCLEOTIDE SEQUENCE [LARGE SCALE GENOMIC DNA]</scope>
    <source>
        <strain evidence="3 4">IOZ07</strain>
    </source>
</reference>
<feature type="chain" id="PRO_5034416591" description="DUF7907 domain-containing protein" evidence="1">
    <location>
        <begin position="17"/>
        <end position="240"/>
    </location>
</feature>